<dbReference type="VEuPathDB" id="MicrosporidiaDB:CWI36_0381p0020"/>
<dbReference type="Proteomes" id="UP000293045">
    <property type="component" value="Unassembled WGS sequence"/>
</dbReference>
<comment type="similarity">
    <text evidence="1">Belongs to the eukaryotic ribosomal protein eL27 family.</text>
</comment>
<dbReference type="SUPFAM" id="SSF50104">
    <property type="entry name" value="Translation proteins SH3-like domain"/>
    <property type="match status" value="1"/>
</dbReference>
<accession>A0A4Q9LMP7</accession>
<evidence type="ECO:0000256" key="1">
    <source>
        <dbReference type="ARBA" id="ARBA00009124"/>
    </source>
</evidence>
<dbReference type="VEuPathDB" id="MicrosporidiaDB:CWI39_0054p0020"/>
<sequence length="124" mass="14011">MIFKKNMFVVMTRGRFAGCKATVIKADENSDRVVVAGIAKVPKFSDKEEKVLKKRMNVFVKKINKIHLLATRYKGDTGISNINFDGAFESPASKKTAVMQVTKVFETALINKKVPWLFQKLDLN</sequence>
<dbReference type="InterPro" id="IPR008991">
    <property type="entry name" value="Translation_prot_SH3-like_sf"/>
</dbReference>
<protein>
    <submittedName>
        <fullName evidence="3">Ribosomal protein L27</fullName>
    </submittedName>
</protein>
<evidence type="ECO:0000313" key="3">
    <source>
        <dbReference type="EMBL" id="TBU09638.1"/>
    </source>
</evidence>
<dbReference type="EMBL" id="PIXR01000054">
    <property type="protein sequence ID" value="TBU09638.1"/>
    <property type="molecule type" value="Genomic_DNA"/>
</dbReference>
<dbReference type="Pfam" id="PF01777">
    <property type="entry name" value="Ribosomal_L27e"/>
    <property type="match status" value="1"/>
</dbReference>
<dbReference type="GO" id="GO:0006412">
    <property type="term" value="P:translation"/>
    <property type="evidence" value="ECO:0007669"/>
    <property type="project" value="InterPro"/>
</dbReference>
<dbReference type="InterPro" id="IPR001141">
    <property type="entry name" value="Ribosomal_eL27"/>
</dbReference>
<reference evidence="4 5" key="1">
    <citation type="submission" date="2017-12" db="EMBL/GenBank/DDBJ databases">
        <authorList>
            <person name="Pombert J.-F."/>
            <person name="Haag K.L."/>
            <person name="Ebert D."/>
        </authorList>
    </citation>
    <scope>NUCLEOTIDE SEQUENCE [LARGE SCALE GENOMIC DNA]</scope>
    <source>
        <strain evidence="2">BE-OM-2</strain>
        <strain evidence="3">IL-BN-2</strain>
    </source>
</reference>
<keyword evidence="3" id="KW-0689">Ribosomal protein</keyword>
<evidence type="ECO:0000313" key="5">
    <source>
        <dbReference type="Proteomes" id="UP000293045"/>
    </source>
</evidence>
<comment type="caution">
    <text evidence="3">The sequence shown here is derived from an EMBL/GenBank/DDBJ whole genome shotgun (WGS) entry which is preliminary data.</text>
</comment>
<dbReference type="PANTHER" id="PTHR10497">
    <property type="entry name" value="60S RIBOSOMAL PROTEIN L27"/>
    <property type="match status" value="1"/>
</dbReference>
<dbReference type="STRING" id="148818.A0A4Q9LMP7"/>
<evidence type="ECO:0000313" key="2">
    <source>
        <dbReference type="EMBL" id="TBU06787.1"/>
    </source>
</evidence>
<gene>
    <name evidence="2" type="ORF">CWI36_0381p0020</name>
    <name evidence="3" type="ORF">CWI39_0054p0020</name>
</gene>
<organism evidence="3 5">
    <name type="scientific">Hamiltosporidium magnivora</name>
    <dbReference type="NCBI Taxonomy" id="148818"/>
    <lineage>
        <taxon>Eukaryota</taxon>
        <taxon>Fungi</taxon>
        <taxon>Fungi incertae sedis</taxon>
        <taxon>Microsporidia</taxon>
        <taxon>Dubosqiidae</taxon>
        <taxon>Hamiltosporidium</taxon>
    </lineage>
</organism>
<dbReference type="Proteomes" id="UP000291404">
    <property type="component" value="Unassembled WGS sequence"/>
</dbReference>
<dbReference type="GO" id="GO:0005840">
    <property type="term" value="C:ribosome"/>
    <property type="evidence" value="ECO:0007669"/>
    <property type="project" value="UniProtKB-KW"/>
</dbReference>
<proteinExistence type="inferred from homology"/>
<dbReference type="EMBL" id="PITI01000381">
    <property type="protein sequence ID" value="TBU06787.1"/>
    <property type="molecule type" value="Genomic_DNA"/>
</dbReference>
<keyword evidence="3" id="KW-0687">Ribonucleoprotein</keyword>
<evidence type="ECO:0000313" key="4">
    <source>
        <dbReference type="Proteomes" id="UP000291404"/>
    </source>
</evidence>
<dbReference type="GO" id="GO:0003735">
    <property type="term" value="F:structural constituent of ribosome"/>
    <property type="evidence" value="ECO:0007669"/>
    <property type="project" value="InterPro"/>
</dbReference>
<keyword evidence="4" id="KW-1185">Reference proteome</keyword>
<name>A0A4Q9LMP7_9MICR</name>
<dbReference type="InterPro" id="IPR038655">
    <property type="entry name" value="Ribosomal_eL27_sf"/>
</dbReference>
<dbReference type="Gene3D" id="2.30.30.770">
    <property type="match status" value="1"/>
</dbReference>
<dbReference type="AlphaFoldDB" id="A0A4Q9LMP7"/>